<organism evidence="2">
    <name type="scientific">Caragana jubata</name>
    <dbReference type="NCBI Taxonomy" id="283153"/>
    <lineage>
        <taxon>Eukaryota</taxon>
        <taxon>Viridiplantae</taxon>
        <taxon>Streptophyta</taxon>
        <taxon>Embryophyta</taxon>
        <taxon>Tracheophyta</taxon>
        <taxon>Spermatophyta</taxon>
        <taxon>Magnoliopsida</taxon>
        <taxon>eudicotyledons</taxon>
        <taxon>Gunneridae</taxon>
        <taxon>Pentapetalae</taxon>
        <taxon>rosids</taxon>
        <taxon>fabids</taxon>
        <taxon>Fabales</taxon>
        <taxon>Fabaceae</taxon>
        <taxon>Papilionoideae</taxon>
        <taxon>50 kb inversion clade</taxon>
        <taxon>NPAAA clade</taxon>
        <taxon>Hologalegina</taxon>
        <taxon>IRL clade</taxon>
        <taxon>Caraganeae</taxon>
        <taxon>Caragana</taxon>
    </lineage>
</organism>
<feature type="signal peptide" evidence="1">
    <location>
        <begin position="1"/>
        <end position="24"/>
    </location>
</feature>
<protein>
    <submittedName>
        <fullName evidence="2">Low-temperature inducible protein</fullName>
    </submittedName>
</protein>
<accession>F1C3E4</accession>
<feature type="chain" id="PRO_5003266210" evidence="1">
    <location>
        <begin position="25"/>
        <end position="116"/>
    </location>
</feature>
<gene>
    <name evidence="2" type="primary">LTI</name>
</gene>
<dbReference type="EMBL" id="HQ186246">
    <property type="protein sequence ID" value="ADX30685.1"/>
    <property type="molecule type" value="mRNA"/>
</dbReference>
<name>F1C3E4_9FABA</name>
<keyword evidence="1" id="KW-0732">Signal</keyword>
<dbReference type="AlphaFoldDB" id="F1C3E4"/>
<sequence length="116" mass="12145">MASISFWSLILPLVVLLTFTSVEGARNLQQSTLSKVHEVSKIDLPPVAGLPNLPLPLPKPELPPLPNVPIPGVPVNVIPTLPTIPTIPTVPGIPGIPKVPTIPGIPKPELPAVPKP</sequence>
<evidence type="ECO:0000313" key="2">
    <source>
        <dbReference type="EMBL" id="ADX30685.1"/>
    </source>
</evidence>
<proteinExistence type="evidence at transcript level"/>
<evidence type="ECO:0000256" key="1">
    <source>
        <dbReference type="SAM" id="SignalP"/>
    </source>
</evidence>
<reference evidence="2" key="1">
    <citation type="journal article" date="2012" name="Mol. Biol. Rep.">
        <title>Identification and expression analysis of CjLTI, a novel low temperature responsive gene from Caragana jubata.</title>
        <authorList>
            <person name="Bhardwaj P.K."/>
            <person name="Kaur J."/>
            <person name="Sobti R.C."/>
            <person name="Kumar S."/>
        </authorList>
    </citation>
    <scope>NUCLEOTIDE SEQUENCE</scope>
</reference>